<keyword evidence="4" id="KW-0798">TonB box</keyword>
<evidence type="ECO:0000256" key="1">
    <source>
        <dbReference type="ARBA" id="ARBA00004442"/>
    </source>
</evidence>
<dbReference type="Proteomes" id="UP001197770">
    <property type="component" value="Unassembled WGS sequence"/>
</dbReference>
<gene>
    <name evidence="8" type="ORF">LLW17_02400</name>
</gene>
<reference evidence="8 9" key="1">
    <citation type="submission" date="2021-11" db="EMBL/GenBank/DDBJ databases">
        <title>Seasonal and diel survey of microbial diversity of the Tyrrhenian coast.</title>
        <authorList>
            <person name="Gattoni G."/>
            <person name="Corral P."/>
        </authorList>
    </citation>
    <scope>NUCLEOTIDE SEQUENCE [LARGE SCALE GENOMIC DNA]</scope>
    <source>
        <strain evidence="8 9">Mr9</strain>
    </source>
</reference>
<dbReference type="PANTHER" id="PTHR40980">
    <property type="entry name" value="PLUG DOMAIN-CONTAINING PROTEIN"/>
    <property type="match status" value="1"/>
</dbReference>
<comment type="similarity">
    <text evidence="4">Belongs to the TonB-dependent receptor family.</text>
</comment>
<keyword evidence="9" id="KW-1185">Reference proteome</keyword>
<comment type="caution">
    <text evidence="8">The sequence shown here is derived from an EMBL/GenBank/DDBJ whole genome shotgun (WGS) entry which is preliminary data.</text>
</comment>
<dbReference type="Pfam" id="PF00593">
    <property type="entry name" value="TonB_dep_Rec_b-barrel"/>
    <property type="match status" value="1"/>
</dbReference>
<dbReference type="SUPFAM" id="SSF49464">
    <property type="entry name" value="Carboxypeptidase regulatory domain-like"/>
    <property type="match status" value="1"/>
</dbReference>
<accession>A0ABS8GNI9</accession>
<dbReference type="Pfam" id="PF07715">
    <property type="entry name" value="Plug"/>
    <property type="match status" value="1"/>
</dbReference>
<proteinExistence type="inferred from homology"/>
<dbReference type="Gene3D" id="2.60.40.1120">
    <property type="entry name" value="Carboxypeptidase-like, regulatory domain"/>
    <property type="match status" value="1"/>
</dbReference>
<keyword evidence="5" id="KW-0732">Signal</keyword>
<dbReference type="Gene3D" id="2.170.130.10">
    <property type="entry name" value="TonB-dependent receptor, plug domain"/>
    <property type="match status" value="1"/>
</dbReference>
<dbReference type="RefSeq" id="WP_228228669.1">
    <property type="nucleotide sequence ID" value="NZ_JAJGMW010000002.1"/>
</dbReference>
<keyword evidence="8" id="KW-0675">Receptor</keyword>
<dbReference type="EMBL" id="JAJGMW010000002">
    <property type="protein sequence ID" value="MCC4211557.1"/>
    <property type="molecule type" value="Genomic_DNA"/>
</dbReference>
<dbReference type="InterPro" id="IPR036942">
    <property type="entry name" value="Beta-barrel_TonB_sf"/>
</dbReference>
<dbReference type="Pfam" id="PF13715">
    <property type="entry name" value="CarbopepD_reg_2"/>
    <property type="match status" value="1"/>
</dbReference>
<comment type="subcellular location">
    <subcellularLocation>
        <location evidence="1 4">Cell outer membrane</location>
    </subcellularLocation>
</comment>
<sequence>MKQIYLVLLVLIFTSAAFAQGTGSVVGVLSDKEMNNEPLPFATVQLKGTTKGTTTDFDGLYEIANVDAGTYTVVFSFVGYETVEIPNVVVEAGKVTTINTGLGATAAALDEVVITTTVSRESEVALLLEQKNATAIQQTIGADELARKGVSDAAAAIAKISGVSKQSGGSGNVYVRGLGDRYLNTTYNGLSLPSNDIERKNIDLDLFPSDIIQNVAVSKAYSTKFYGDFAASNVDVIAKDYKGKGFLDISLGSGINTRAAGKDFVRSEGTGYFGFYNRYDNNPFAVVLSQPVDPVDGGQPINLNGSISGGTSFDFGNETRLSVFATASFANDFEYRRGSKADFTSEYKQRFDDVEEFEYSTTTTAMANLIYRINSKHRISYNSLFLNSSSDEVGDYGVDGNGTNRDGIISIDEGFFVRNILFTQDMIFVNQLSGDHQFNDKLELSWGVGYNRVFARQPDRKRFTLENYQLALDNDPNTNPSFFNNTNFDNQRYFQDIQDEEINSRLNLEYKASEAIKLNFGYNGRTKTRDFKNIRYGYDLLEPRTEVSDINNLDGVFNLENLGTIYDTFVFRPLAPEYGIDNRNFPGNYENTYNGKLDIHAGYVNAEITTGKWLFVPGFRVESFRQSIAYDVINLGSNGIGESAAYKNFYLPSLNVKYAVNDDSNLRFSASKTVSFPEFKEVAPFVYEDVTQRVGGNPDLLNDPAVSNIYNLDLKYEWFFGKGELLSLSGFGKEINDPVNKVIANDATGTQRYFRTGDKATVYGVEFELRKNLLTNEDEQPVLAAGLNATVMKTEQKLKSSNGSFVSTLDRTDELQGASPYLINADLSYSPTLGSYKPVANLIYSYFDDRIEALGSGQLGNIIEKGVHNLDFVLRNELGNNWELNLSAKNLLDPDIQYFRAEPTGDIVISNYKRGIDLGLSVKYSF</sequence>
<evidence type="ECO:0000256" key="4">
    <source>
        <dbReference type="RuleBase" id="RU003357"/>
    </source>
</evidence>
<evidence type="ECO:0000259" key="7">
    <source>
        <dbReference type="Pfam" id="PF07715"/>
    </source>
</evidence>
<evidence type="ECO:0000313" key="9">
    <source>
        <dbReference type="Proteomes" id="UP001197770"/>
    </source>
</evidence>
<dbReference type="SUPFAM" id="SSF56935">
    <property type="entry name" value="Porins"/>
    <property type="match status" value="1"/>
</dbReference>
<feature type="signal peptide" evidence="5">
    <location>
        <begin position="1"/>
        <end position="19"/>
    </location>
</feature>
<name>A0ABS8GNI9_9FLAO</name>
<keyword evidence="2 4" id="KW-0472">Membrane</keyword>
<organism evidence="8 9">
    <name type="scientific">Leeuwenhoekiella parthenopeia</name>
    <dbReference type="NCBI Taxonomy" id="2890320"/>
    <lineage>
        <taxon>Bacteria</taxon>
        <taxon>Pseudomonadati</taxon>
        <taxon>Bacteroidota</taxon>
        <taxon>Flavobacteriia</taxon>
        <taxon>Flavobacteriales</taxon>
        <taxon>Flavobacteriaceae</taxon>
        <taxon>Leeuwenhoekiella</taxon>
    </lineage>
</organism>
<dbReference type="PANTHER" id="PTHR40980:SF5">
    <property type="entry name" value="TONB-DEPENDENT RECEPTOR"/>
    <property type="match status" value="1"/>
</dbReference>
<dbReference type="Gene3D" id="2.40.170.20">
    <property type="entry name" value="TonB-dependent receptor, beta-barrel domain"/>
    <property type="match status" value="1"/>
</dbReference>
<feature type="domain" description="TonB-dependent receptor-like beta-barrel" evidence="6">
    <location>
        <begin position="450"/>
        <end position="891"/>
    </location>
</feature>
<protein>
    <submittedName>
        <fullName evidence="8">TonB-dependent receptor</fullName>
    </submittedName>
</protein>
<evidence type="ECO:0000313" key="8">
    <source>
        <dbReference type="EMBL" id="MCC4211557.1"/>
    </source>
</evidence>
<feature type="chain" id="PRO_5046072924" evidence="5">
    <location>
        <begin position="20"/>
        <end position="926"/>
    </location>
</feature>
<dbReference type="InterPro" id="IPR008969">
    <property type="entry name" value="CarboxyPept-like_regulatory"/>
</dbReference>
<dbReference type="InterPro" id="IPR012910">
    <property type="entry name" value="Plug_dom"/>
</dbReference>
<evidence type="ECO:0000256" key="2">
    <source>
        <dbReference type="ARBA" id="ARBA00023136"/>
    </source>
</evidence>
<dbReference type="InterPro" id="IPR037066">
    <property type="entry name" value="Plug_dom_sf"/>
</dbReference>
<keyword evidence="3" id="KW-0998">Cell outer membrane</keyword>
<dbReference type="InterPro" id="IPR000531">
    <property type="entry name" value="Beta-barrel_TonB"/>
</dbReference>
<feature type="domain" description="TonB-dependent receptor plug" evidence="7">
    <location>
        <begin position="130"/>
        <end position="231"/>
    </location>
</feature>
<evidence type="ECO:0000256" key="3">
    <source>
        <dbReference type="ARBA" id="ARBA00023237"/>
    </source>
</evidence>
<evidence type="ECO:0000259" key="6">
    <source>
        <dbReference type="Pfam" id="PF00593"/>
    </source>
</evidence>
<evidence type="ECO:0000256" key="5">
    <source>
        <dbReference type="SAM" id="SignalP"/>
    </source>
</evidence>